<evidence type="ECO:0000313" key="3">
    <source>
        <dbReference type="Proteomes" id="UP000053958"/>
    </source>
</evidence>
<sequence>MNWTGGRLRRQSHNRPGSLSTIQKQYFAKARLRLRDASNRVVASHIVPFFEHNYRISGVTERNLIRPHTSPVSNEGERENELRSEQTQKVCSHGLEPSQRQLSLSQELRSSRISHESISGPPYSKLPHTESLLIATSFQKATQNHSRTSKLDNIKLRLLRQQDWAGISATRPLQMKFPSVEEKEKVGKRRRIIKCDETRQASVLKRPFTAELSPIRRKQGQRDKVVYTDASDNISIRINGHRENKVLGGYSQKPVPRQESTEPMLLDGDEAWFPKLTRSQRDYPEHNKPSVQTSLLELSSEDAMTMASNHSRQSVVTTQVYSDLPVDDTDTDQRTENQSPTAISTANVQRSSNGSFSPISHKSSLPVLRRFTIDDQALAERENEMTRSLSSIGQQSTYETHVHNPTSPPSPEPLSRSRSYFSESSLINSSDRIIHRTESLASYQTGSERKATHLFATPKRRLTSIQDTETCKIARTRADWNVHAGSACEDRTPPPIFFGQAMPQSLLTEVDQVQTPSLRLTRPVEQRSQSVSERSQPERSDLDMRPPHFMHEPLVPDSRNSSRQSSRHTSTNNAYDDDDDRKFSTNIHCHANQMRTSFRRNRAILSPLMHSERQPTTTITNSRAEKQAGSSSSLPSESPFRFPAYRTPQQERRHTAGRLSPAAAGSSSPRKRIPSSSSHSPFSFDRFILPETNERLHGRELQADRAVWEEVNNNASSAEPETDTIPPFFNTPFRR</sequence>
<feature type="region of interest" description="Disordered" evidence="1">
    <location>
        <begin position="713"/>
        <end position="735"/>
    </location>
</feature>
<name>A0A0F4Z1E3_RASE3</name>
<feature type="region of interest" description="Disordered" evidence="1">
    <location>
        <begin position="1"/>
        <end position="20"/>
    </location>
</feature>
<dbReference type="OrthoDB" id="5426563at2759"/>
<feature type="compositionally biased region" description="Polar residues" evidence="1">
    <location>
        <begin position="558"/>
        <end position="574"/>
    </location>
</feature>
<feature type="region of interest" description="Disordered" evidence="1">
    <location>
        <begin position="382"/>
        <end position="420"/>
    </location>
</feature>
<dbReference type="Proteomes" id="UP000053958">
    <property type="component" value="Unassembled WGS sequence"/>
</dbReference>
<feature type="region of interest" description="Disordered" evidence="1">
    <location>
        <begin position="517"/>
        <end position="580"/>
    </location>
</feature>
<comment type="caution">
    <text evidence="2">The sequence shown here is derived from an EMBL/GenBank/DDBJ whole genome shotgun (WGS) entry which is preliminary data.</text>
</comment>
<feature type="region of interest" description="Disordered" evidence="1">
    <location>
        <begin position="606"/>
        <end position="695"/>
    </location>
</feature>
<dbReference type="GeneID" id="25313978"/>
<feature type="compositionally biased region" description="Low complexity" evidence="1">
    <location>
        <begin position="630"/>
        <end position="639"/>
    </location>
</feature>
<reference evidence="2 3" key="1">
    <citation type="submission" date="2015-04" db="EMBL/GenBank/DDBJ databases">
        <authorList>
            <person name="Heijne W.H."/>
            <person name="Fedorova N.D."/>
            <person name="Nierman W.C."/>
            <person name="Vollebregt A.W."/>
            <person name="Zhao Z."/>
            <person name="Wu L."/>
            <person name="Kumar M."/>
            <person name="Stam H."/>
            <person name="van den Berg M.A."/>
            <person name="Pel H.J."/>
        </authorList>
    </citation>
    <scope>NUCLEOTIDE SEQUENCE [LARGE SCALE GENOMIC DNA]</scope>
    <source>
        <strain evidence="2 3">CBS 393.64</strain>
    </source>
</reference>
<dbReference type="RefSeq" id="XP_013330954.1">
    <property type="nucleotide sequence ID" value="XM_013475500.1"/>
</dbReference>
<feature type="compositionally biased region" description="Low complexity" evidence="1">
    <location>
        <begin position="674"/>
        <end position="687"/>
    </location>
</feature>
<dbReference type="EMBL" id="LASV01000065">
    <property type="protein sequence ID" value="KKA24342.1"/>
    <property type="molecule type" value="Genomic_DNA"/>
</dbReference>
<organism evidence="2 3">
    <name type="scientific">Rasamsonia emersonii (strain ATCC 16479 / CBS 393.64 / IMI 116815)</name>
    <dbReference type="NCBI Taxonomy" id="1408163"/>
    <lineage>
        <taxon>Eukaryota</taxon>
        <taxon>Fungi</taxon>
        <taxon>Dikarya</taxon>
        <taxon>Ascomycota</taxon>
        <taxon>Pezizomycotina</taxon>
        <taxon>Eurotiomycetes</taxon>
        <taxon>Eurotiomycetidae</taxon>
        <taxon>Eurotiales</taxon>
        <taxon>Trichocomaceae</taxon>
        <taxon>Rasamsonia</taxon>
    </lineage>
</organism>
<dbReference type="AlphaFoldDB" id="A0A0F4Z1E3"/>
<evidence type="ECO:0000313" key="2">
    <source>
        <dbReference type="EMBL" id="KKA24342.1"/>
    </source>
</evidence>
<feature type="region of interest" description="Disordered" evidence="1">
    <location>
        <begin position="66"/>
        <end position="126"/>
    </location>
</feature>
<feature type="region of interest" description="Disordered" evidence="1">
    <location>
        <begin position="325"/>
        <end position="361"/>
    </location>
</feature>
<proteinExistence type="predicted"/>
<accession>A0A0F4Z1E3</accession>
<keyword evidence="3" id="KW-1185">Reference proteome</keyword>
<gene>
    <name evidence="2" type="ORF">T310_1627</name>
</gene>
<feature type="compositionally biased region" description="Basic and acidic residues" evidence="1">
    <location>
        <begin position="535"/>
        <end position="551"/>
    </location>
</feature>
<feature type="compositionally biased region" description="Basic and acidic residues" evidence="1">
    <location>
        <begin position="75"/>
        <end position="86"/>
    </location>
</feature>
<feature type="compositionally biased region" description="Polar residues" evidence="1">
    <location>
        <begin position="386"/>
        <end position="399"/>
    </location>
</feature>
<feature type="compositionally biased region" description="Low complexity" evidence="1">
    <location>
        <begin position="98"/>
        <end position="108"/>
    </location>
</feature>
<feature type="compositionally biased region" description="Polar residues" evidence="1">
    <location>
        <begin position="336"/>
        <end position="361"/>
    </location>
</feature>
<protein>
    <submittedName>
        <fullName evidence="2">Uncharacterized protein</fullName>
    </submittedName>
</protein>
<evidence type="ECO:0000256" key="1">
    <source>
        <dbReference type="SAM" id="MobiDB-lite"/>
    </source>
</evidence>